<dbReference type="GO" id="GO:0005886">
    <property type="term" value="C:plasma membrane"/>
    <property type="evidence" value="ECO:0007669"/>
    <property type="project" value="UniProtKB-SubCell"/>
</dbReference>
<feature type="transmembrane region" description="Helical" evidence="17">
    <location>
        <begin position="89"/>
        <end position="110"/>
    </location>
</feature>
<evidence type="ECO:0000256" key="9">
    <source>
        <dbReference type="ARBA" id="ARBA00022857"/>
    </source>
</evidence>
<dbReference type="InterPro" id="IPR029035">
    <property type="entry name" value="DHS-like_NAD/FAD-binding_dom"/>
</dbReference>
<dbReference type="Pfam" id="PF02233">
    <property type="entry name" value="PNTB"/>
    <property type="match status" value="1"/>
</dbReference>
<evidence type="ECO:0000256" key="8">
    <source>
        <dbReference type="ARBA" id="ARBA00022692"/>
    </source>
</evidence>
<evidence type="ECO:0000256" key="15">
    <source>
        <dbReference type="ARBA" id="ARBA00066047"/>
    </source>
</evidence>
<proteinExistence type="inferred from homology"/>
<evidence type="ECO:0000256" key="2">
    <source>
        <dbReference type="ARBA" id="ARBA00004429"/>
    </source>
</evidence>
<keyword evidence="20" id="KW-1185">Reference proteome</keyword>
<dbReference type="SUPFAM" id="SSF52467">
    <property type="entry name" value="DHS-like NAD/FAD-binding domain"/>
    <property type="match status" value="1"/>
</dbReference>
<feature type="transmembrane region" description="Helical" evidence="17">
    <location>
        <begin position="6"/>
        <end position="24"/>
    </location>
</feature>
<evidence type="ECO:0000256" key="10">
    <source>
        <dbReference type="ARBA" id="ARBA00022967"/>
    </source>
</evidence>
<gene>
    <name evidence="19" type="ORF">JCR33_08435</name>
</gene>
<evidence type="ECO:0000256" key="11">
    <source>
        <dbReference type="ARBA" id="ARBA00022989"/>
    </source>
</evidence>
<evidence type="ECO:0000256" key="5">
    <source>
        <dbReference type="ARBA" id="ARBA00014581"/>
    </source>
</evidence>
<dbReference type="RefSeq" id="WP_198881611.1">
    <property type="nucleotide sequence ID" value="NZ_JAEKJA010000006.1"/>
</dbReference>
<evidence type="ECO:0000256" key="1">
    <source>
        <dbReference type="ARBA" id="ARBA00003943"/>
    </source>
</evidence>
<keyword evidence="7 16" id="KW-0997">Cell inner membrane</keyword>
<name>A0A934MFP9_9HYPH</name>
<keyword evidence="12 16" id="KW-0520">NAD</keyword>
<dbReference type="Proteomes" id="UP000609531">
    <property type="component" value="Unassembled WGS sequence"/>
</dbReference>
<feature type="transmembrane region" description="Helical" evidence="17">
    <location>
        <begin position="36"/>
        <end position="53"/>
    </location>
</feature>
<evidence type="ECO:0000256" key="6">
    <source>
        <dbReference type="ARBA" id="ARBA00022475"/>
    </source>
</evidence>
<dbReference type="PANTHER" id="PTHR44758:SF1">
    <property type="entry name" value="NAD(P) TRANSHYDROGENASE SUBUNIT BETA"/>
    <property type="match status" value="1"/>
</dbReference>
<protein>
    <recommendedName>
        <fullName evidence="5 16">NAD(P) transhydrogenase subunit beta</fullName>
        <ecNumber evidence="4 16">7.1.1.1</ecNumber>
    </recommendedName>
    <alternativeName>
        <fullName evidence="16">Nicotinamide nucleotide transhydrogenase subunit beta</fullName>
    </alternativeName>
</protein>
<evidence type="ECO:0000313" key="19">
    <source>
        <dbReference type="EMBL" id="MBJ3775708.1"/>
    </source>
</evidence>
<feature type="transmembrane region" description="Helical" evidence="17">
    <location>
        <begin position="59"/>
        <end position="77"/>
    </location>
</feature>
<dbReference type="AlphaFoldDB" id="A0A934MFP9"/>
<evidence type="ECO:0000256" key="17">
    <source>
        <dbReference type="SAM" id="Phobius"/>
    </source>
</evidence>
<organism evidence="19 20">
    <name type="scientific">Acuticoccus mangrovi</name>
    <dbReference type="NCBI Taxonomy" id="2796142"/>
    <lineage>
        <taxon>Bacteria</taxon>
        <taxon>Pseudomonadati</taxon>
        <taxon>Pseudomonadota</taxon>
        <taxon>Alphaproteobacteria</taxon>
        <taxon>Hyphomicrobiales</taxon>
        <taxon>Amorphaceae</taxon>
        <taxon>Acuticoccus</taxon>
    </lineage>
</organism>
<dbReference type="GO" id="GO:0050661">
    <property type="term" value="F:NADP binding"/>
    <property type="evidence" value="ECO:0007669"/>
    <property type="project" value="InterPro"/>
</dbReference>
<reference evidence="19" key="1">
    <citation type="submission" date="2020-12" db="EMBL/GenBank/DDBJ databases">
        <title>Bacterial taxonomy.</title>
        <authorList>
            <person name="Pan X."/>
        </authorList>
    </citation>
    <scope>NUCLEOTIDE SEQUENCE</scope>
    <source>
        <strain evidence="19">B2012</strain>
    </source>
</reference>
<dbReference type="PANTHER" id="PTHR44758">
    <property type="entry name" value="NAD(P) TRANSHYDROGENASE SUBUNIT BETA"/>
    <property type="match status" value="1"/>
</dbReference>
<comment type="subunit">
    <text evidence="15">Complex of an alpha and a beta chain; in Rhodospirillum, the alpha chain seems to be made of two subunits.</text>
</comment>
<comment type="catalytic activity">
    <reaction evidence="14 16">
        <text>NAD(+) + NADPH + H(+)(in) = NADH + NADP(+) + H(+)(out)</text>
        <dbReference type="Rhea" id="RHEA:47992"/>
        <dbReference type="ChEBI" id="CHEBI:15378"/>
        <dbReference type="ChEBI" id="CHEBI:57540"/>
        <dbReference type="ChEBI" id="CHEBI:57783"/>
        <dbReference type="ChEBI" id="CHEBI:57945"/>
        <dbReference type="ChEBI" id="CHEBI:58349"/>
        <dbReference type="EC" id="7.1.1.1"/>
    </reaction>
</comment>
<evidence type="ECO:0000256" key="16">
    <source>
        <dbReference type="PIRNR" id="PIRNR000204"/>
    </source>
</evidence>
<comment type="function">
    <text evidence="1 16">The transhydrogenation between NADH and NADP is coupled to respiration and ATP hydrolysis and functions as a proton pump across the membrane.</text>
</comment>
<dbReference type="InterPro" id="IPR034300">
    <property type="entry name" value="PNTB-like"/>
</dbReference>
<keyword evidence="11 17" id="KW-1133">Transmembrane helix</keyword>
<evidence type="ECO:0000256" key="13">
    <source>
        <dbReference type="ARBA" id="ARBA00023136"/>
    </source>
</evidence>
<evidence type="ECO:0000256" key="7">
    <source>
        <dbReference type="ARBA" id="ARBA00022519"/>
    </source>
</evidence>
<dbReference type="InterPro" id="IPR012136">
    <property type="entry name" value="NADH_DH_b"/>
</dbReference>
<evidence type="ECO:0000256" key="4">
    <source>
        <dbReference type="ARBA" id="ARBA00012943"/>
    </source>
</evidence>
<evidence type="ECO:0000259" key="18">
    <source>
        <dbReference type="Pfam" id="PF02233"/>
    </source>
</evidence>
<comment type="similarity">
    <text evidence="3 16">Belongs to the PNT beta subunit family.</text>
</comment>
<keyword evidence="10 16" id="KW-1278">Translocase</keyword>
<sequence length="467" mass="48636">MTANLAAILYLVAGVLFILALRGLSHPETSRQGNYFGMIGMAIAAVTTLWAGLPDITGWVLIVLGVAIGGGIGAVVARRIPMTAMPQLVAAFHSLVGLAAVFVAAGALYAPEAFGIGHPGHIHGMSLVEMAIGVAVGALTFTGSVIAFAKLDGRMSGKPIMLPGRHVINIAVFVALIVLIVLFVQSDSVIGQRALFWAITLVALTLGGLIIIPIGGADMPVVVSMLNSYSGWAAAGIGFTLGNTALIITGALVGSSGAILSYIMCKGMNRSFISVILGGFGGESAGPAGDLGDRTVKQGSAEDAAFIMKNATSVIIVPGYGMAVAQAQHALREMADDLKREGVSVKYAIHPVAGRMPGHMNVLLAEAQVPYEDVFELEDINSEFAQTDVAFVIGANDVTNPAARDDPSSPIYGMPILEVDRAKTVLFVKRSLGSGYAGIDNTLFYKDNTMMLFGDAKKMVEEIVKAF</sequence>
<dbReference type="GO" id="GO:0008750">
    <property type="term" value="F:proton-translocating NAD(P)+ transhydrogenase activity"/>
    <property type="evidence" value="ECO:0007669"/>
    <property type="project" value="UniProtKB-EC"/>
</dbReference>
<evidence type="ECO:0000256" key="14">
    <source>
        <dbReference type="ARBA" id="ARBA00048202"/>
    </source>
</evidence>
<comment type="subcellular location">
    <subcellularLocation>
        <location evidence="2">Cell inner membrane</location>
        <topology evidence="2">Multi-pass membrane protein</topology>
    </subcellularLocation>
</comment>
<accession>A0A934MFP9</accession>
<keyword evidence="13 16" id="KW-0472">Membrane</keyword>
<dbReference type="FunFam" id="3.40.50.1220:FF:000002">
    <property type="entry name" value="NAD(P) transhydrogenase subunit beta"/>
    <property type="match status" value="1"/>
</dbReference>
<evidence type="ECO:0000313" key="20">
    <source>
        <dbReference type="Proteomes" id="UP000609531"/>
    </source>
</evidence>
<keyword evidence="6 16" id="KW-1003">Cell membrane</keyword>
<feature type="transmembrane region" description="Helical" evidence="17">
    <location>
        <begin position="195"/>
        <end position="214"/>
    </location>
</feature>
<dbReference type="Gene3D" id="3.40.50.1220">
    <property type="entry name" value="TPP-binding domain"/>
    <property type="match status" value="1"/>
</dbReference>
<dbReference type="EC" id="7.1.1.1" evidence="4 16"/>
<dbReference type="EMBL" id="JAEKJA010000006">
    <property type="protein sequence ID" value="MBJ3775708.1"/>
    <property type="molecule type" value="Genomic_DNA"/>
</dbReference>
<feature type="domain" description="NADP transhydrogenase beta-like" evidence="18">
    <location>
        <begin position="8"/>
        <end position="465"/>
    </location>
</feature>
<feature type="transmembrane region" description="Helical" evidence="17">
    <location>
        <begin position="130"/>
        <end position="151"/>
    </location>
</feature>
<keyword evidence="8 17" id="KW-0812">Transmembrane</keyword>
<dbReference type="PIRSF" id="PIRSF000204">
    <property type="entry name" value="PNTB"/>
    <property type="match status" value="1"/>
</dbReference>
<evidence type="ECO:0000256" key="12">
    <source>
        <dbReference type="ARBA" id="ARBA00023027"/>
    </source>
</evidence>
<feature type="transmembrane region" description="Helical" evidence="17">
    <location>
        <begin position="163"/>
        <end position="183"/>
    </location>
</feature>
<evidence type="ECO:0000256" key="3">
    <source>
        <dbReference type="ARBA" id="ARBA00007919"/>
    </source>
</evidence>
<keyword evidence="9 16" id="KW-0521">NADP</keyword>
<comment type="caution">
    <text evidence="19">The sequence shown here is derived from an EMBL/GenBank/DDBJ whole genome shotgun (WGS) entry which is preliminary data.</text>
</comment>